<evidence type="ECO:0000313" key="2">
    <source>
        <dbReference type="Proteomes" id="UP000000378"/>
    </source>
</evidence>
<keyword evidence="2" id="KW-1185">Reference proteome</keyword>
<dbReference type="AlphaFoldDB" id="D7CLL7"/>
<reference evidence="1 2" key="2">
    <citation type="journal article" date="2010" name="Stand. Genomic Sci.">
        <title>Complete genome sequence of Syntrophothermus lipocalidus type strain (TGB-C1).</title>
        <authorList>
            <person name="Djao O.D."/>
            <person name="Zhang X."/>
            <person name="Lucas S."/>
            <person name="Lapidus A."/>
            <person name="Del Rio T.G."/>
            <person name="Nolan M."/>
            <person name="Tice H."/>
            <person name="Cheng J.F."/>
            <person name="Han C."/>
            <person name="Tapia R."/>
            <person name="Goodwin L."/>
            <person name="Pitluck S."/>
            <person name="Liolios K."/>
            <person name="Ivanova N."/>
            <person name="Mavromatis K."/>
            <person name="Mikhailova N."/>
            <person name="Ovchinnikova G."/>
            <person name="Pati A."/>
            <person name="Brambilla E."/>
            <person name="Chen A."/>
            <person name="Palaniappan K."/>
            <person name="Land M."/>
            <person name="Hauser L."/>
            <person name="Chang Y.J."/>
            <person name="Jeffries C.D."/>
            <person name="Rohde M."/>
            <person name="Sikorski J."/>
            <person name="Spring S."/>
            <person name="Goker M."/>
            <person name="Detter J.C."/>
            <person name="Woyke T."/>
            <person name="Bristow J."/>
            <person name="Eisen J.A."/>
            <person name="Markowitz V."/>
            <person name="Hugenholtz P."/>
            <person name="Kyrpides N.C."/>
            <person name="Klenk H.P."/>
        </authorList>
    </citation>
    <scope>NUCLEOTIDE SEQUENCE [LARGE SCALE GENOMIC DNA]</scope>
    <source>
        <strain evidence="2">DSM 12680 / TGB-C1</strain>
    </source>
</reference>
<sequence length="641" mass="71739">MSKKGLELLAPAGKWESLETVIEQGADAVYLGGKRFNMRLLRPDFNFSDEQLMDAVSFAHDRGVKVYVTVNNLYFQSEINELADYLAFLEEAGCDGIIVQDLAVPLLLQRLGLKLPLHASVQMGVANAEAARFLDEQGFSRGILSKNLSLDEIRDIHQRTSLELEFFVHGDVCISHTGQCYMSSFFFGESANRGRCRKPCRWKYRFLPSPDRWEGVHYFLAHKDLCLVGYLDRLIEAGVRSFKIEGRMRDPEYAGFLVRCYRRALDALEAGETEVVSEAEKELYSRRIREFTTGSLFSRTGADCIGYSGEREPFFPTSSIEVTPLGRDDYPQFKAPTPGSVPSLSVKVGGLEAFFGVIGRGVDTVIIGGDGFKNSKDNWDEASLLRAIQAGNDKGVSVVLETPRIVTQKDLDGVITLLSIPEMKGLSAVMVHDLGSLRIARELGLTVWAGYGLNLTNGTSVKFLASQGVQRVTASLELKLADLKNMVGKSCLEIELMVQGPLCGMITDYCPIQAVWAEGDDDGCKTACNRAEYCLEDEYQQRFRILNDDRCRTHIFFPLDLCLFGYLPLIKDMGINSIRIEGHYYRLDTLLEVVDIYRDGLRDLAQGRWEGEKGYRRLLRLFAHGLTTNPLVHRLAGLEAD</sequence>
<dbReference type="RefSeq" id="WP_013175004.1">
    <property type="nucleotide sequence ID" value="NC_014220.1"/>
</dbReference>
<dbReference type="STRING" id="643648.Slip_0822"/>
<organism evidence="1 2">
    <name type="scientific">Syntrophothermus lipocalidus (strain DSM 12680 / TGB-C1)</name>
    <dbReference type="NCBI Taxonomy" id="643648"/>
    <lineage>
        <taxon>Bacteria</taxon>
        <taxon>Bacillati</taxon>
        <taxon>Bacillota</taxon>
        <taxon>Clostridia</taxon>
        <taxon>Eubacteriales</taxon>
        <taxon>Syntrophomonadaceae</taxon>
        <taxon>Syntrophothermus</taxon>
    </lineage>
</organism>
<reference evidence="2" key="1">
    <citation type="journal article" date="2010" name="Stand. Genomic Sci.">
        <title>Complete genome sequence of Syntrophothermus lipocalidus type strain (TGB-C1T).</title>
        <authorList>
            <consortium name="US DOE Joint Genome Institute (JGI-PGF)"/>
            <person name="Djao O."/>
            <person name="Zhang X."/>
            <person name="Lucas S."/>
            <person name="Lapidus A."/>
            <person name="Glavina Del Rio T."/>
            <person name="Nolan M."/>
            <person name="Tice H."/>
            <person name="Cheng J."/>
            <person name="Han C."/>
            <person name="Tapia R."/>
            <person name="Goodwin L."/>
            <person name="Pitluck S."/>
            <person name="Liolios K."/>
            <person name="Ivanova N."/>
            <person name="Mavromatis K."/>
            <person name="Mikhailova N."/>
            <person name="Ovchinnikova G."/>
            <person name="Pati A."/>
            <person name="Brambilla E."/>
            <person name="Chen A."/>
            <person name="Palaniappan K."/>
            <person name="Land M."/>
            <person name="Hauser L."/>
            <person name="Chang Y."/>
            <person name="Jeffries C."/>
            <person name="Rohde M."/>
            <person name="Sikorski J."/>
            <person name="Spring S."/>
            <person name="Goker M."/>
            <person name="Detter J."/>
            <person name="Woyke T."/>
            <person name="Bristow J."/>
            <person name="Eisen J."/>
            <person name="Markowitz V."/>
            <person name="Hugenholtz P."/>
            <person name="Kyrpides N."/>
            <person name="Klenk H."/>
        </authorList>
    </citation>
    <scope>NUCLEOTIDE SEQUENCE [LARGE SCALE GENOMIC DNA]</scope>
    <source>
        <strain evidence="2">DSM 12680 / TGB-C1</strain>
    </source>
</reference>
<dbReference type="Proteomes" id="UP000000378">
    <property type="component" value="Chromosome"/>
</dbReference>
<dbReference type="eggNOG" id="COG0826">
    <property type="taxonomic scope" value="Bacteria"/>
</dbReference>
<dbReference type="InterPro" id="IPR051454">
    <property type="entry name" value="RNA/ubiquinone_mod_enzymes"/>
</dbReference>
<accession>D7CLL7</accession>
<dbReference type="EMBL" id="CP002048">
    <property type="protein sequence ID" value="ADI01602.1"/>
    <property type="molecule type" value="Genomic_DNA"/>
</dbReference>
<evidence type="ECO:0000313" key="1">
    <source>
        <dbReference type="EMBL" id="ADI01602.1"/>
    </source>
</evidence>
<dbReference type="OrthoDB" id="9807498at2"/>
<dbReference type="PANTHER" id="PTHR30217">
    <property type="entry name" value="PEPTIDASE U32 FAMILY"/>
    <property type="match status" value="1"/>
</dbReference>
<proteinExistence type="predicted"/>
<dbReference type="MEROPS" id="U32.003"/>
<dbReference type="HOGENOM" id="CLU_011540_4_0_9"/>
<dbReference type="PANTHER" id="PTHR30217:SF10">
    <property type="entry name" value="23S RRNA 5-HYDROXYCYTIDINE C2501 SYNTHASE"/>
    <property type="match status" value="1"/>
</dbReference>
<name>D7CLL7_SYNLT</name>
<dbReference type="Pfam" id="PF01136">
    <property type="entry name" value="Peptidase_U32"/>
    <property type="match status" value="2"/>
</dbReference>
<dbReference type="KEGG" id="slp:Slip_0822"/>
<dbReference type="InterPro" id="IPR001539">
    <property type="entry name" value="Peptidase_U32"/>
</dbReference>
<protein>
    <submittedName>
        <fullName evidence="1">Peptidase U32</fullName>
    </submittedName>
</protein>
<gene>
    <name evidence="1" type="ordered locus">Slip_0822</name>
</gene>